<proteinExistence type="predicted"/>
<feature type="domain" description="VOC" evidence="1">
    <location>
        <begin position="6"/>
        <end position="126"/>
    </location>
</feature>
<reference evidence="2 3" key="1">
    <citation type="submission" date="2015-12" db="EMBL/GenBank/DDBJ databases">
        <authorList>
            <person name="Kim M.K."/>
            <person name="Srinivasan S."/>
            <person name="Lee J.-J."/>
            <person name="Kim K."/>
        </authorList>
    </citation>
    <scope>NUCLEOTIDE SEQUENCE [LARGE SCALE GENOMIC DNA]</scope>
    <source>
        <strain evidence="2 3">BM2</strain>
    </source>
</reference>
<evidence type="ECO:0000313" key="2">
    <source>
        <dbReference type="EMBL" id="ALW88328.1"/>
    </source>
</evidence>
<dbReference type="Gene3D" id="3.30.720.120">
    <property type="match status" value="1"/>
</dbReference>
<accession>A0ABN4K2I1</accession>
<dbReference type="Pfam" id="PF00903">
    <property type="entry name" value="Glyoxalase"/>
    <property type="match status" value="1"/>
</dbReference>
<dbReference type="Proteomes" id="UP000060071">
    <property type="component" value="Chromosome"/>
</dbReference>
<sequence>MRMSLTALSITVLSADPVGSAQFYCRHFGFSPTAELDWFVSLQHPALPGLHLDLLRQGHPAAGPVLSRQQTTGVMLALIVPDVESDVRRLEEAGLNFVLPVTTEPWGQKRAQVQAPDGVTVELLEFVAPDPEWLSQQAASPT</sequence>
<protein>
    <recommendedName>
        <fullName evidence="1">VOC domain-containing protein</fullName>
    </recommendedName>
</protein>
<organism evidence="2 3">
    <name type="scientific">Deinococcus actinosclerus</name>
    <dbReference type="NCBI Taxonomy" id="1768108"/>
    <lineage>
        <taxon>Bacteria</taxon>
        <taxon>Thermotogati</taxon>
        <taxon>Deinococcota</taxon>
        <taxon>Deinococci</taxon>
        <taxon>Deinococcales</taxon>
        <taxon>Deinococcaceae</taxon>
        <taxon>Deinococcus</taxon>
    </lineage>
</organism>
<dbReference type="EMBL" id="CP013910">
    <property type="protein sequence ID" value="ALW88328.1"/>
    <property type="molecule type" value="Genomic_DNA"/>
</dbReference>
<gene>
    <name evidence="2" type="ORF">AUC44_04985</name>
</gene>
<keyword evidence="3" id="KW-1185">Reference proteome</keyword>
<dbReference type="InterPro" id="IPR004360">
    <property type="entry name" value="Glyas_Fos-R_dOase_dom"/>
</dbReference>
<evidence type="ECO:0000259" key="1">
    <source>
        <dbReference type="PROSITE" id="PS51819"/>
    </source>
</evidence>
<dbReference type="Gene3D" id="3.30.720.110">
    <property type="match status" value="1"/>
</dbReference>
<dbReference type="SUPFAM" id="SSF54593">
    <property type="entry name" value="Glyoxalase/Bleomycin resistance protein/Dihydroxybiphenyl dioxygenase"/>
    <property type="match status" value="1"/>
</dbReference>
<name>A0ABN4K2I1_9DEIO</name>
<evidence type="ECO:0000313" key="3">
    <source>
        <dbReference type="Proteomes" id="UP000060071"/>
    </source>
</evidence>
<dbReference type="PROSITE" id="PS51819">
    <property type="entry name" value="VOC"/>
    <property type="match status" value="1"/>
</dbReference>
<dbReference type="InterPro" id="IPR029068">
    <property type="entry name" value="Glyas_Bleomycin-R_OHBP_Dase"/>
</dbReference>
<dbReference type="InterPro" id="IPR037523">
    <property type="entry name" value="VOC_core"/>
</dbReference>